<evidence type="ECO:0000256" key="1">
    <source>
        <dbReference type="SAM" id="Phobius"/>
    </source>
</evidence>
<dbReference type="InterPro" id="IPR002823">
    <property type="entry name" value="DUF112_TM"/>
</dbReference>
<feature type="transmembrane region" description="Helical" evidence="1">
    <location>
        <begin position="21"/>
        <end position="47"/>
    </location>
</feature>
<sequence length="508" mass="53902">MFSQLGTSLVEVMQFKFLIPLVIGTWAGLLGGAIPGVTITMTIILVLPFTFGLDPLQGLAAMTGVYVGGCAGGLVTAVLLGIPGTPAAIATTFDGFPMARKGEPGRAVWLGSWASFFGGLLGGIFLVGLTLPLATFALQFGPWEFFSLFIFALSMVAGLTEQSLLKGFIAGAIGLVITVIGTDPIMAVPRLEFGTDFLQGGFQFLPVLIGVFAFAQIMTDLEKLPSARRREAQAAPDLSVSHPAVIWEILQRPFLLLWSTLVGILIGVLPAIGSSAANVMAYDQAKKISRHPEKFGTGIPEGIIASEASNNANVGGSLVTIMAFGIPGDAVTAVMLGAMIIHGIQPGPLFISQQPRIAYGIFAAYILAHPVMMLLQWVGARFYLRIVTVPKDILFPVVLVLCTVGAFALNNTVDNVYALLIFGVLGYLMVKFGFPLAPLILGVILGDEIEKNLIRALMTDPNLWLFLTRPISGVLLALSAGSIILALWQHHRSQARLAGAEPEAEADF</sequence>
<feature type="transmembrane region" description="Helical" evidence="1">
    <location>
        <begin position="393"/>
        <end position="409"/>
    </location>
</feature>
<feature type="transmembrane region" description="Helical" evidence="1">
    <location>
        <begin position="59"/>
        <end position="82"/>
    </location>
</feature>
<evidence type="ECO:0000313" key="3">
    <source>
        <dbReference type="EMBL" id="MBI3126787.1"/>
    </source>
</evidence>
<accession>A0A932HX02</accession>
<feature type="transmembrane region" description="Helical" evidence="1">
    <location>
        <begin position="200"/>
        <end position="221"/>
    </location>
</feature>
<evidence type="ECO:0000259" key="2">
    <source>
        <dbReference type="Pfam" id="PF01970"/>
    </source>
</evidence>
<organism evidence="3 4">
    <name type="scientific">Tectimicrobiota bacterium</name>
    <dbReference type="NCBI Taxonomy" id="2528274"/>
    <lineage>
        <taxon>Bacteria</taxon>
        <taxon>Pseudomonadati</taxon>
        <taxon>Nitrospinota/Tectimicrobiota group</taxon>
        <taxon>Candidatus Tectimicrobiota</taxon>
    </lineage>
</organism>
<feature type="transmembrane region" description="Helical" evidence="1">
    <location>
        <begin position="254"/>
        <end position="273"/>
    </location>
</feature>
<reference evidence="3" key="1">
    <citation type="submission" date="2020-07" db="EMBL/GenBank/DDBJ databases">
        <title>Huge and variable diversity of episymbiotic CPR bacteria and DPANN archaea in groundwater ecosystems.</title>
        <authorList>
            <person name="He C.Y."/>
            <person name="Keren R."/>
            <person name="Whittaker M."/>
            <person name="Farag I.F."/>
            <person name="Doudna J."/>
            <person name="Cate J.H.D."/>
            <person name="Banfield J.F."/>
        </authorList>
    </citation>
    <scope>NUCLEOTIDE SEQUENCE</scope>
    <source>
        <strain evidence="3">NC_groundwater_763_Ag_S-0.2um_68_21</strain>
    </source>
</reference>
<name>A0A932HX02_UNCTE</name>
<keyword evidence="1" id="KW-0472">Membrane</keyword>
<protein>
    <submittedName>
        <fullName evidence="3">Tripartite tricarboxylate transporter permease</fullName>
    </submittedName>
</protein>
<dbReference type="PANTHER" id="PTHR35342">
    <property type="entry name" value="TRICARBOXYLIC TRANSPORT PROTEIN"/>
    <property type="match status" value="1"/>
</dbReference>
<feature type="transmembrane region" description="Helical" evidence="1">
    <location>
        <begin position="318"/>
        <end position="344"/>
    </location>
</feature>
<feature type="transmembrane region" description="Helical" evidence="1">
    <location>
        <begin position="356"/>
        <end position="378"/>
    </location>
</feature>
<feature type="domain" description="DUF112" evidence="2">
    <location>
        <begin position="19"/>
        <end position="441"/>
    </location>
</feature>
<proteinExistence type="predicted"/>
<feature type="transmembrane region" description="Helical" evidence="1">
    <location>
        <begin position="140"/>
        <end position="160"/>
    </location>
</feature>
<dbReference type="AlphaFoldDB" id="A0A932HX02"/>
<dbReference type="PANTHER" id="PTHR35342:SF5">
    <property type="entry name" value="TRICARBOXYLIC TRANSPORT PROTEIN"/>
    <property type="match status" value="1"/>
</dbReference>
<dbReference type="EMBL" id="JACPUR010000013">
    <property type="protein sequence ID" value="MBI3126787.1"/>
    <property type="molecule type" value="Genomic_DNA"/>
</dbReference>
<comment type="caution">
    <text evidence="3">The sequence shown here is derived from an EMBL/GenBank/DDBJ whole genome shotgun (WGS) entry which is preliminary data.</text>
</comment>
<evidence type="ECO:0000313" key="4">
    <source>
        <dbReference type="Proteomes" id="UP000782312"/>
    </source>
</evidence>
<keyword evidence="1" id="KW-1133">Transmembrane helix</keyword>
<feature type="transmembrane region" description="Helical" evidence="1">
    <location>
        <begin position="107"/>
        <end position="134"/>
    </location>
</feature>
<dbReference type="Pfam" id="PF01970">
    <property type="entry name" value="TctA"/>
    <property type="match status" value="1"/>
</dbReference>
<keyword evidence="1" id="KW-0812">Transmembrane</keyword>
<feature type="transmembrane region" description="Helical" evidence="1">
    <location>
        <begin position="416"/>
        <end position="444"/>
    </location>
</feature>
<dbReference type="Proteomes" id="UP000782312">
    <property type="component" value="Unassembled WGS sequence"/>
</dbReference>
<feature type="transmembrane region" description="Helical" evidence="1">
    <location>
        <begin position="464"/>
        <end position="488"/>
    </location>
</feature>
<gene>
    <name evidence="3" type="ORF">HYZ11_04195</name>
</gene>
<feature type="transmembrane region" description="Helical" evidence="1">
    <location>
        <begin position="167"/>
        <end position="188"/>
    </location>
</feature>